<name>A0AAW1V793_9CUCU</name>
<protein>
    <recommendedName>
        <fullName evidence="4">VWFA domain-containing protein</fullName>
    </recommendedName>
</protein>
<comment type="caution">
    <text evidence="5">The sequence shown here is derived from an EMBL/GenBank/DDBJ whole genome shotgun (WGS) entry which is preliminary data.</text>
</comment>
<dbReference type="GO" id="GO:0032991">
    <property type="term" value="C:protein-containing complex"/>
    <property type="evidence" value="ECO:0007669"/>
    <property type="project" value="UniProtKB-ARBA"/>
</dbReference>
<dbReference type="PROSITE" id="PS50234">
    <property type="entry name" value="VWFA"/>
    <property type="match status" value="1"/>
</dbReference>
<dbReference type="Proteomes" id="UP001431783">
    <property type="component" value="Unassembled WGS sequence"/>
</dbReference>
<feature type="region of interest" description="Disordered" evidence="2">
    <location>
        <begin position="1021"/>
        <end position="1048"/>
    </location>
</feature>
<organism evidence="5 6">
    <name type="scientific">Henosepilachna vigintioctopunctata</name>
    <dbReference type="NCBI Taxonomy" id="420089"/>
    <lineage>
        <taxon>Eukaryota</taxon>
        <taxon>Metazoa</taxon>
        <taxon>Ecdysozoa</taxon>
        <taxon>Arthropoda</taxon>
        <taxon>Hexapoda</taxon>
        <taxon>Insecta</taxon>
        <taxon>Pterygota</taxon>
        <taxon>Neoptera</taxon>
        <taxon>Endopterygota</taxon>
        <taxon>Coleoptera</taxon>
        <taxon>Polyphaga</taxon>
        <taxon>Cucujiformia</taxon>
        <taxon>Coccinelloidea</taxon>
        <taxon>Coccinellidae</taxon>
        <taxon>Epilachninae</taxon>
        <taxon>Epilachnini</taxon>
        <taxon>Henosepilachna</taxon>
    </lineage>
</organism>
<sequence>MYRYGVFEEQGYFNDPIYPLCYFDDENKKGKLTGCSDLPIDDHGICEGDNVPYNTSSMVDPHARSSIIFAPEAPSISMFCDSGNHDRIAPTKQNLICDRRSILDVVLSHSDFTSDNSTNELTSHQIADTTPKINYKRQTTTRYVFVVENTKDMMQRESWYYMRLALNHWAANQLPNNTELGLVLTELRSTRVCELFYPTWQSGLLVKNIDKFYSAIPYTPGDSIKPGCLSCGLKDAMDMLNQRNKLKGAANNIIVVISPGMNKNPQTESLVKEIKKSNIKIVTINYPNIIRSNLLNSLAEETGGSAYTVFERKLNVESTLLTTYFDLLNVLSDITRTYYSGRQSDLPIEIHRREITDDGRTSITGSFVLDPNMGQPASLNFITHNTATPLFKSLQLISPSHQVYTSRSDRLLFFKTIILNANISESGTWAYTVESYPGNPQPHFLQVMATPKSPSAPIINAKFWTHRNHPNGPLILLTEVKMGDMPVIGAKVEVTVTKTCNPCNQTHDVAMQTFKFDLLDTGSGDPDLTRADGVYTRYFSADEGGTGYYTFEVEVTDNGNTAYTWTGSAKPSDKHCCGSSIPSSGVEPISPFQRILPKKTIYISSEDILSSSLSPAGKIGDLKVAVIPEDMKARLTWTAPDMGGNSVSRYEIKYSYSVKDIIDNFEINGIRWDGGQPPFPLTPGSETSYNLDFSQTKELMDKPMYFAIKAYSKMSSDVPGTISNWVRVLVPAPPLPPTVAPPAVQSELDWTNINSVGIDPISPSITKTMSFGLELILPIAIGFIILVVLLILYCYFCVVKRRERQIVKKSPSKSIKNDKINGNITIIPGSPMNNPSQTYNSDIQDHHNVGLPVSNFAYEDETKKRYSLVNQQEQQLIEELKQQQQSINRDPTYGVSVISNRNGHTLSPFNSWTASQLLHEHERRHSPLENMSDEQLNHEIMMNGSQIDHMSINGQPIDHLNSNGHHMTPQMVDQYQQTHMAPPVPPLPAFGGNGYPPNYTIYGTHTPQNHQLYQTIRNEPTGAFNPSLQGSMSSVNSGEKKRRNVTMV</sequence>
<evidence type="ECO:0000259" key="4">
    <source>
        <dbReference type="PROSITE" id="PS50234"/>
    </source>
</evidence>
<feature type="compositionally biased region" description="Polar residues" evidence="2">
    <location>
        <begin position="1021"/>
        <end position="1037"/>
    </location>
</feature>
<evidence type="ECO:0000256" key="1">
    <source>
        <dbReference type="SAM" id="Coils"/>
    </source>
</evidence>
<reference evidence="5 6" key="1">
    <citation type="submission" date="2023-03" db="EMBL/GenBank/DDBJ databases">
        <title>Genome insight into feeding habits of ladybird beetles.</title>
        <authorList>
            <person name="Li H.-S."/>
            <person name="Huang Y.-H."/>
            <person name="Pang H."/>
        </authorList>
    </citation>
    <scope>NUCLEOTIDE SEQUENCE [LARGE SCALE GENOMIC DNA]</scope>
    <source>
        <strain evidence="5">SYSU_2023b</strain>
        <tissue evidence="5">Whole body</tissue>
    </source>
</reference>
<keyword evidence="3" id="KW-1133">Transmembrane helix</keyword>
<feature type="transmembrane region" description="Helical" evidence="3">
    <location>
        <begin position="775"/>
        <end position="799"/>
    </location>
</feature>
<keyword evidence="3" id="KW-0472">Membrane</keyword>
<evidence type="ECO:0000256" key="2">
    <source>
        <dbReference type="SAM" id="MobiDB-lite"/>
    </source>
</evidence>
<proteinExistence type="predicted"/>
<dbReference type="Pfam" id="PF00092">
    <property type="entry name" value="VWA"/>
    <property type="match status" value="1"/>
</dbReference>
<dbReference type="Gene3D" id="3.40.50.410">
    <property type="entry name" value="von Willebrand factor, type A domain"/>
    <property type="match status" value="1"/>
</dbReference>
<evidence type="ECO:0000313" key="5">
    <source>
        <dbReference type="EMBL" id="KAK9888167.1"/>
    </source>
</evidence>
<keyword evidence="6" id="KW-1185">Reference proteome</keyword>
<dbReference type="EMBL" id="JARQZJ010000121">
    <property type="protein sequence ID" value="KAK9888167.1"/>
    <property type="molecule type" value="Genomic_DNA"/>
</dbReference>
<keyword evidence="1" id="KW-0175">Coiled coil</keyword>
<evidence type="ECO:0000313" key="6">
    <source>
        <dbReference type="Proteomes" id="UP001431783"/>
    </source>
</evidence>
<dbReference type="InterPro" id="IPR036465">
    <property type="entry name" value="vWFA_dom_sf"/>
</dbReference>
<dbReference type="Pfam" id="PF08434">
    <property type="entry name" value="CLCA"/>
    <property type="match status" value="1"/>
</dbReference>
<accession>A0AAW1V793</accession>
<gene>
    <name evidence="5" type="ORF">WA026_000436</name>
</gene>
<dbReference type="AlphaFoldDB" id="A0AAW1V793"/>
<keyword evidence="3" id="KW-0812">Transmembrane</keyword>
<dbReference type="InterPro" id="IPR002035">
    <property type="entry name" value="VWF_A"/>
</dbReference>
<dbReference type="SUPFAM" id="SSF53300">
    <property type="entry name" value="vWA-like"/>
    <property type="match status" value="1"/>
</dbReference>
<feature type="coiled-coil region" evidence="1">
    <location>
        <begin position="863"/>
        <end position="890"/>
    </location>
</feature>
<dbReference type="InterPro" id="IPR013642">
    <property type="entry name" value="CLCA_N"/>
</dbReference>
<feature type="domain" description="VWFA" evidence="4">
    <location>
        <begin position="142"/>
        <end position="328"/>
    </location>
</feature>
<evidence type="ECO:0000256" key="3">
    <source>
        <dbReference type="SAM" id="Phobius"/>
    </source>
</evidence>